<sequence>MADKTYLDLRIRKTRKAIRNAFIDLLAEKELNKISINAITQKAEINRATFYLHYKDINDLIDSILDDLLADLKKILIDKFEESYKPGDELTSLILLLEHIAENSHMYKVLLVSKNIPYFTPKLMDLLYELILITTEQQSIQKTEDFLTVDTPSDIAAWYGTSAIIGTISMWLGNDMPYTPKYLAERIIQLNPFIPSNNKKK</sequence>
<evidence type="ECO:0000256" key="2">
    <source>
        <dbReference type="PROSITE-ProRule" id="PRU00335"/>
    </source>
</evidence>
<feature type="DNA-binding region" description="H-T-H motif" evidence="2">
    <location>
        <begin position="35"/>
        <end position="54"/>
    </location>
</feature>
<evidence type="ECO:0000256" key="1">
    <source>
        <dbReference type="ARBA" id="ARBA00023125"/>
    </source>
</evidence>
<accession>A0A1R0Y4G4</accession>
<keyword evidence="1 2" id="KW-0238">DNA-binding</keyword>
<dbReference type="InterPro" id="IPR050624">
    <property type="entry name" value="HTH-type_Tx_Regulator"/>
</dbReference>
<dbReference type="PROSITE" id="PS50977">
    <property type="entry name" value="HTH_TETR_2"/>
    <property type="match status" value="1"/>
</dbReference>
<proteinExistence type="predicted"/>
<dbReference type="Proteomes" id="UP000187439">
    <property type="component" value="Unassembled WGS sequence"/>
</dbReference>
<dbReference type="AlphaFoldDB" id="A0A1R0Y4G4"/>
<dbReference type="InterPro" id="IPR009057">
    <property type="entry name" value="Homeodomain-like_sf"/>
</dbReference>
<dbReference type="PANTHER" id="PTHR43479:SF7">
    <property type="entry name" value="TETR-FAMILY TRANSCRIPTIONAL REGULATOR"/>
    <property type="match status" value="1"/>
</dbReference>
<evidence type="ECO:0000313" key="5">
    <source>
        <dbReference type="Proteomes" id="UP000187439"/>
    </source>
</evidence>
<dbReference type="InterPro" id="IPR001647">
    <property type="entry name" value="HTH_TetR"/>
</dbReference>
<dbReference type="OrthoDB" id="9810250at2"/>
<evidence type="ECO:0000313" key="4">
    <source>
        <dbReference type="EMBL" id="OMD42220.1"/>
    </source>
</evidence>
<dbReference type="PANTHER" id="PTHR43479">
    <property type="entry name" value="ACREF/ENVCD OPERON REPRESSOR-RELATED"/>
    <property type="match status" value="1"/>
</dbReference>
<dbReference type="InterPro" id="IPR039532">
    <property type="entry name" value="TetR_C_Firmicutes"/>
</dbReference>
<dbReference type="Gene3D" id="1.10.357.10">
    <property type="entry name" value="Tetracycline Repressor, domain 2"/>
    <property type="match status" value="1"/>
</dbReference>
<dbReference type="EMBL" id="MPTC01000005">
    <property type="protein sequence ID" value="OMD42220.1"/>
    <property type="molecule type" value="Genomic_DNA"/>
</dbReference>
<dbReference type="Pfam" id="PF14278">
    <property type="entry name" value="TetR_C_8"/>
    <property type="match status" value="1"/>
</dbReference>
<organism evidence="4 5">
    <name type="scientific">Paenibacillus odorifer</name>
    <dbReference type="NCBI Taxonomy" id="189426"/>
    <lineage>
        <taxon>Bacteria</taxon>
        <taxon>Bacillati</taxon>
        <taxon>Bacillota</taxon>
        <taxon>Bacilli</taxon>
        <taxon>Bacillales</taxon>
        <taxon>Paenibacillaceae</taxon>
        <taxon>Paenibacillus</taxon>
    </lineage>
</organism>
<dbReference type="RefSeq" id="WP_076118528.1">
    <property type="nucleotide sequence ID" value="NZ_MPTC01000005.1"/>
</dbReference>
<dbReference type="SUPFAM" id="SSF46689">
    <property type="entry name" value="Homeodomain-like"/>
    <property type="match status" value="1"/>
</dbReference>
<comment type="caution">
    <text evidence="4">The sequence shown here is derived from an EMBL/GenBank/DDBJ whole genome shotgun (WGS) entry which is preliminary data.</text>
</comment>
<evidence type="ECO:0000259" key="3">
    <source>
        <dbReference type="PROSITE" id="PS50977"/>
    </source>
</evidence>
<feature type="domain" description="HTH tetR-type" evidence="3">
    <location>
        <begin position="12"/>
        <end position="72"/>
    </location>
</feature>
<protein>
    <recommendedName>
        <fullName evidence="3">HTH tetR-type domain-containing protein</fullName>
    </recommendedName>
</protein>
<dbReference type="GO" id="GO:0003677">
    <property type="term" value="F:DNA binding"/>
    <property type="evidence" value="ECO:0007669"/>
    <property type="project" value="UniProtKB-UniRule"/>
</dbReference>
<reference evidence="4 5" key="1">
    <citation type="submission" date="2016-10" db="EMBL/GenBank/DDBJ databases">
        <title>Paenibacillus species isolates.</title>
        <authorList>
            <person name="Beno S.M."/>
        </authorList>
    </citation>
    <scope>NUCLEOTIDE SEQUENCE [LARGE SCALE GENOMIC DNA]</scope>
    <source>
        <strain evidence="4 5">FSL H7-0710</strain>
    </source>
</reference>
<gene>
    <name evidence="4" type="ORF">BSK52_08985</name>
</gene>
<name>A0A1R0Y4G4_9BACL</name>